<evidence type="ECO:0000256" key="2">
    <source>
        <dbReference type="ARBA" id="ARBA00004651"/>
    </source>
</evidence>
<sequence length="429" mass="44048">MTRPAPTAGHPVGYWGVVAIGLGGMVGGGIFAVLGLSVQITKGAAPVAFALAGVVALLTARSYALLSRRYPSRGGTVTFVNRAFGTGVFSGGINVLLWLSYIVMLALYSHAFGSYAASFTPERFHGALEHVFLTAAIVAITVVNIAGAATVARAERVVVAIKIAILVLFVVVGLAGVSTARLEPAQWSSPVSVVAGGMIIFLAYEGFELIANAAEDVPDPGRTLTRAYYTSVIFVIGLYVLVAVVAVGSVPIADLVNARDYALAEAARPELGALGFTMIGIAAMLSTASAINATLYGTARMTYVIATSRELPARLERPIWNQPLEGLLITAVTTAVIANVLDLQSISTMGSAGFLIIFAAVNIAAARTARAHGAAPWISLVAAAACVGALAALVANSRVGPCLVLAAMVALSFAIEAVFQRTSGSGART</sequence>
<feature type="transmembrane region" description="Helical" evidence="8">
    <location>
        <begin position="228"/>
        <end position="253"/>
    </location>
</feature>
<feature type="transmembrane region" description="Helical" evidence="8">
    <location>
        <begin position="401"/>
        <end position="419"/>
    </location>
</feature>
<gene>
    <name evidence="9" type="ORF">FHU31_003138</name>
</gene>
<reference evidence="9 10" key="1">
    <citation type="submission" date="2020-03" db="EMBL/GenBank/DDBJ databases">
        <title>Sequencing the genomes of 1000 actinobacteria strains.</title>
        <authorList>
            <person name="Klenk H.-P."/>
        </authorList>
    </citation>
    <scope>NUCLEOTIDE SEQUENCE [LARGE SCALE GENOMIC DNA]</scope>
    <source>
        <strain evidence="9 10">DSM 44556</strain>
    </source>
</reference>
<feature type="transmembrane region" description="Helical" evidence="8">
    <location>
        <begin position="131"/>
        <end position="152"/>
    </location>
</feature>
<comment type="function">
    <text evidence="1">Probable amino-acid or metabolite transport protein.</text>
</comment>
<dbReference type="GO" id="GO:0022857">
    <property type="term" value="F:transmembrane transporter activity"/>
    <property type="evidence" value="ECO:0007669"/>
    <property type="project" value="InterPro"/>
</dbReference>
<comment type="similarity">
    <text evidence="3">Belongs to the amino acid-polyamine-organocation (APC) superfamily.</text>
</comment>
<keyword evidence="5 8" id="KW-0812">Transmembrane</keyword>
<keyword evidence="7 8" id="KW-0472">Membrane</keyword>
<evidence type="ECO:0000313" key="9">
    <source>
        <dbReference type="EMBL" id="NIH96182.1"/>
    </source>
</evidence>
<evidence type="ECO:0000256" key="7">
    <source>
        <dbReference type="ARBA" id="ARBA00023136"/>
    </source>
</evidence>
<proteinExistence type="inferred from homology"/>
<keyword evidence="6 8" id="KW-1133">Transmembrane helix</keyword>
<evidence type="ECO:0000256" key="1">
    <source>
        <dbReference type="ARBA" id="ARBA00002249"/>
    </source>
</evidence>
<dbReference type="EMBL" id="JAANOW010000001">
    <property type="protein sequence ID" value="NIH96182.1"/>
    <property type="molecule type" value="Genomic_DNA"/>
</dbReference>
<dbReference type="InterPro" id="IPR050367">
    <property type="entry name" value="APC_superfamily"/>
</dbReference>
<evidence type="ECO:0000256" key="3">
    <source>
        <dbReference type="ARBA" id="ARBA00009523"/>
    </source>
</evidence>
<comment type="subcellular location">
    <subcellularLocation>
        <location evidence="2">Cell membrane</location>
        <topology evidence="2">Multi-pass membrane protein</topology>
    </subcellularLocation>
</comment>
<dbReference type="InterPro" id="IPR002293">
    <property type="entry name" value="AA/rel_permease1"/>
</dbReference>
<feature type="transmembrane region" description="Helical" evidence="8">
    <location>
        <begin position="346"/>
        <end position="365"/>
    </location>
</feature>
<dbReference type="GO" id="GO:0005886">
    <property type="term" value="C:plasma membrane"/>
    <property type="evidence" value="ECO:0007669"/>
    <property type="project" value="UniProtKB-SubCell"/>
</dbReference>
<dbReference type="PANTHER" id="PTHR42770:SF11">
    <property type="entry name" value="INNER MEMBRANE TRANSPORT PROTEIN YBAT"/>
    <property type="match status" value="1"/>
</dbReference>
<evidence type="ECO:0000256" key="8">
    <source>
        <dbReference type="SAM" id="Phobius"/>
    </source>
</evidence>
<feature type="transmembrane region" description="Helical" evidence="8">
    <location>
        <begin position="377"/>
        <end position="395"/>
    </location>
</feature>
<dbReference type="PIRSF" id="PIRSF006060">
    <property type="entry name" value="AA_transporter"/>
    <property type="match status" value="1"/>
</dbReference>
<dbReference type="Gene3D" id="1.20.1740.10">
    <property type="entry name" value="Amino acid/polyamine transporter I"/>
    <property type="match status" value="1"/>
</dbReference>
<evidence type="ECO:0000256" key="5">
    <source>
        <dbReference type="ARBA" id="ARBA00022692"/>
    </source>
</evidence>
<keyword evidence="10" id="KW-1185">Reference proteome</keyword>
<dbReference type="AlphaFoldDB" id="A0A7X5U0M5"/>
<feature type="transmembrane region" description="Helical" evidence="8">
    <location>
        <begin position="87"/>
        <end position="111"/>
    </location>
</feature>
<feature type="transmembrane region" description="Helical" evidence="8">
    <location>
        <begin position="319"/>
        <end position="340"/>
    </location>
</feature>
<feature type="transmembrane region" description="Helical" evidence="8">
    <location>
        <begin position="159"/>
        <end position="181"/>
    </location>
</feature>
<feature type="transmembrane region" description="Helical" evidence="8">
    <location>
        <begin position="187"/>
        <end position="207"/>
    </location>
</feature>
<evidence type="ECO:0000256" key="4">
    <source>
        <dbReference type="ARBA" id="ARBA00022475"/>
    </source>
</evidence>
<feature type="transmembrane region" description="Helical" evidence="8">
    <location>
        <begin position="273"/>
        <end position="298"/>
    </location>
</feature>
<comment type="caution">
    <text evidence="9">The sequence shown here is derived from an EMBL/GenBank/DDBJ whole genome shotgun (WGS) entry which is preliminary data.</text>
</comment>
<protein>
    <recommendedName>
        <fullName evidence="11">Amino acid permease</fullName>
    </recommendedName>
</protein>
<feature type="transmembrane region" description="Helical" evidence="8">
    <location>
        <begin position="12"/>
        <end position="38"/>
    </location>
</feature>
<feature type="transmembrane region" description="Helical" evidence="8">
    <location>
        <begin position="44"/>
        <end position="66"/>
    </location>
</feature>
<dbReference type="Proteomes" id="UP000547444">
    <property type="component" value="Unassembled WGS sequence"/>
</dbReference>
<evidence type="ECO:0000256" key="6">
    <source>
        <dbReference type="ARBA" id="ARBA00022989"/>
    </source>
</evidence>
<evidence type="ECO:0000313" key="10">
    <source>
        <dbReference type="Proteomes" id="UP000547444"/>
    </source>
</evidence>
<dbReference type="Pfam" id="PF13520">
    <property type="entry name" value="AA_permease_2"/>
    <property type="match status" value="1"/>
</dbReference>
<keyword evidence="4" id="KW-1003">Cell membrane</keyword>
<organism evidence="9 10">
    <name type="scientific">Mycolicibacterium fluoranthenivorans</name>
    <dbReference type="NCBI Taxonomy" id="258505"/>
    <lineage>
        <taxon>Bacteria</taxon>
        <taxon>Bacillati</taxon>
        <taxon>Actinomycetota</taxon>
        <taxon>Actinomycetes</taxon>
        <taxon>Mycobacteriales</taxon>
        <taxon>Mycobacteriaceae</taxon>
        <taxon>Mycolicibacterium</taxon>
    </lineage>
</organism>
<dbReference type="RefSeq" id="WP_167159685.1">
    <property type="nucleotide sequence ID" value="NZ_JAANOW010000001.1"/>
</dbReference>
<name>A0A7X5U0M5_9MYCO</name>
<dbReference type="PANTHER" id="PTHR42770">
    <property type="entry name" value="AMINO ACID TRANSPORTER-RELATED"/>
    <property type="match status" value="1"/>
</dbReference>
<evidence type="ECO:0008006" key="11">
    <source>
        <dbReference type="Google" id="ProtNLM"/>
    </source>
</evidence>
<accession>A0A7X5U0M5</accession>